<dbReference type="EMBL" id="X71400">
    <property type="protein sequence ID" value="CAI11192.1"/>
    <property type="molecule type" value="Genomic_DNA"/>
</dbReference>
<evidence type="ECO:0000256" key="3">
    <source>
        <dbReference type="ARBA" id="ARBA00022806"/>
    </source>
</evidence>
<sequence>MKGVEMSKATHEQLTAINSAVRRLVVQACPGAGKTFTLREYALVRPSERILYLTYTKSLQTEAEGKFPQNVECRTTHSLAWSFGRRFKDAGKLGDLRPSDFARAFGIEIGFASILVTTVTSFLFSADTDFEPHHVPDTIAEADVAETLKWGRLAWEAMQDLGRKNVPMPHDGYLKLFQLSKPDLSRRYDRILFDEGQDANPVTTSIVLAQNCPVVIVGDRYQAIFAFRGAVNAMDMIQPDETVYLTQSHRFGPGIARLATMLLSAFRGEERPVYSAFPDRPTGYTVDVSKPYAVIGRTNAKLFDKAVAMLGNKRLHFVGGLSNYPFDKLVDVWNLMSGQPAAVKDQLLKTFGSLEKLEEYATGVDDKEILSLIGVVKEYRSAIPSLVERIKAEAVEQAEHADVLLSTAHRAKGLEFSQVLLLDDFEDFVTANGELLTLDTPELVQELHLLFVALTRAEDVIELNAQMQDIIAILGDRVPEAQPTPGERSTEQVGEQLGQIPGFDYVPVVYTCDVAENVTREQKAPVVALAQVPVSFPPSRTSRSERSISESARIGRSPWPSCVPRLPLPNKQEILMHAGQVSMSNGVTIDVVQQETGAVLLEFGRAGNYTGLLMAGNTRDEVLAKLGELTALVAALPQTAQAEEPALAGA</sequence>
<dbReference type="InterPro" id="IPR014016">
    <property type="entry name" value="UvrD-like_ATP-bd"/>
</dbReference>
<dbReference type="InterPro" id="IPR000212">
    <property type="entry name" value="DNA_helicase_UvrD/REP"/>
</dbReference>
<keyword evidence="5" id="KW-0413">Isomerase</keyword>
<evidence type="ECO:0000259" key="9">
    <source>
        <dbReference type="Pfam" id="PF00580"/>
    </source>
</evidence>
<dbReference type="InterPro" id="IPR027417">
    <property type="entry name" value="P-loop_NTPase"/>
</dbReference>
<evidence type="ECO:0000256" key="4">
    <source>
        <dbReference type="ARBA" id="ARBA00022840"/>
    </source>
</evidence>
<dbReference type="Gene3D" id="3.40.50.300">
    <property type="entry name" value="P-loop containing nucleotide triphosphate hydrolases"/>
    <property type="match status" value="2"/>
</dbReference>
<dbReference type="GO" id="GO:0000724">
    <property type="term" value="P:double-strand break repair via homologous recombination"/>
    <property type="evidence" value="ECO:0007669"/>
    <property type="project" value="TreeGrafter"/>
</dbReference>
<dbReference type="RefSeq" id="WP_011229294.1">
    <property type="nucleotide sequence ID" value="NC_006466.1"/>
</dbReference>
<keyword evidence="11" id="KW-0614">Plasmid</keyword>
<feature type="domain" description="UvrD-like helicase ATP-binding" evidence="9">
    <location>
        <begin position="181"/>
        <end position="232"/>
    </location>
</feature>
<evidence type="ECO:0000256" key="7">
    <source>
        <dbReference type="ARBA" id="ARBA00034808"/>
    </source>
</evidence>
<reference evidence="11" key="3">
    <citation type="submission" date="2004-11" db="EMBL/GenBank/DDBJ databases">
        <title>Sequence and features of the Ralstonia metallidurans CH34 heavy metals plasmids pMOL28 and pMOL30.</title>
        <authorList>
            <person name="Monchy S."/>
            <person name="Van der Lelie D."/>
            <person name="Vallaeys T."/>
            <person name="Taghavi S."/>
            <person name="Benotmane M."/>
            <person name="McCorkle S."/>
            <person name="Dunn J."/>
            <person name="Lapidus A."/>
            <person name="Mergeay M."/>
        </authorList>
    </citation>
    <scope>NUCLEOTIDE SEQUENCE</scope>
    <source>
        <strain evidence="11">CH34</strain>
        <plasmid evidence="11">pMOL30</plasmid>
    </source>
</reference>
<dbReference type="PANTHER" id="PTHR11070">
    <property type="entry name" value="UVRD / RECB / PCRA DNA HELICASE FAMILY MEMBER"/>
    <property type="match status" value="1"/>
</dbReference>
<dbReference type="SUPFAM" id="SSF52540">
    <property type="entry name" value="P-loop containing nucleoside triphosphate hydrolases"/>
    <property type="match status" value="1"/>
</dbReference>
<evidence type="ECO:0000313" key="11">
    <source>
        <dbReference type="EMBL" id="CAI11192.1"/>
    </source>
</evidence>
<keyword evidence="1" id="KW-0547">Nucleotide-binding</keyword>
<keyword evidence="3 11" id="KW-0347">Helicase</keyword>
<name>A0AAI8UZA1_CUPMC</name>
<evidence type="ECO:0000256" key="5">
    <source>
        <dbReference type="ARBA" id="ARBA00023235"/>
    </source>
</evidence>
<keyword evidence="2" id="KW-0378">Hydrolase</keyword>
<dbReference type="EC" id="5.6.2.4" evidence="7"/>
<protein>
    <recommendedName>
        <fullName evidence="7">DNA 3'-5' helicase</fullName>
        <ecNumber evidence="7">5.6.2.4</ecNumber>
    </recommendedName>
</protein>
<dbReference type="GO" id="GO:0043138">
    <property type="term" value="F:3'-5' DNA helicase activity"/>
    <property type="evidence" value="ECO:0007669"/>
    <property type="project" value="UniProtKB-EC"/>
</dbReference>
<evidence type="ECO:0000259" key="10">
    <source>
        <dbReference type="Pfam" id="PF13361"/>
    </source>
</evidence>
<feature type="domain" description="UvrD-like helicase C-terminal" evidence="10">
    <location>
        <begin position="378"/>
        <end position="459"/>
    </location>
</feature>
<evidence type="ECO:0000256" key="2">
    <source>
        <dbReference type="ARBA" id="ARBA00022801"/>
    </source>
</evidence>
<dbReference type="InterPro" id="IPR014017">
    <property type="entry name" value="DNA_helicase_UvrD-like_C"/>
</dbReference>
<reference evidence="11" key="1">
    <citation type="journal article" date="1995" name="J. Ind. Microbiol.">
        <title>The czc operon of Alcaligenes eutrophus CH34: from resistance mechanism to the removal of heavy metals.</title>
        <authorList>
            <person name="Diels L."/>
            <person name="Dong Q."/>
            <person name="van der Lelie D."/>
            <person name="Baeyens W."/>
            <person name="Mergeay M."/>
        </authorList>
    </citation>
    <scope>NUCLEOTIDE SEQUENCE</scope>
    <source>
        <strain evidence="11">CH34</strain>
    </source>
</reference>
<dbReference type="AlphaFoldDB" id="A0AAI8UZA1"/>
<dbReference type="Pfam" id="PF00580">
    <property type="entry name" value="UvrD-helicase"/>
    <property type="match status" value="1"/>
</dbReference>
<reference evidence="11" key="2">
    <citation type="journal article" date="2001" name="J. Bacteriol.">
        <title>Cloning and functional analysis of the pbr lead resistance determinant of Ralstonia metallidurans CH34.</title>
        <authorList>
            <person name="Borremans B."/>
            <person name="Hobman J."/>
            <person name="Provoost A."/>
            <person name="Brown N.L."/>
            <person name="van der Lelie D."/>
        </authorList>
    </citation>
    <scope>NUCLEOTIDE SEQUENCE</scope>
    <source>
        <strain evidence="11">CH34</strain>
    </source>
</reference>
<evidence type="ECO:0000256" key="6">
    <source>
        <dbReference type="ARBA" id="ARBA00034617"/>
    </source>
</evidence>
<dbReference type="GO" id="GO:0016787">
    <property type="term" value="F:hydrolase activity"/>
    <property type="evidence" value="ECO:0007669"/>
    <property type="project" value="UniProtKB-KW"/>
</dbReference>
<geneLocation type="plasmid" evidence="11">
    <name>pMOL30</name>
</geneLocation>
<organism evidence="11">
    <name type="scientific">Cupriavidus metallidurans (strain ATCC 43123 / DSM 2839 / NBRC 102507 / CH34)</name>
    <name type="common">Ralstonia metallidurans</name>
    <dbReference type="NCBI Taxonomy" id="266264"/>
    <lineage>
        <taxon>Bacteria</taxon>
        <taxon>Pseudomonadati</taxon>
        <taxon>Pseudomonadota</taxon>
        <taxon>Betaproteobacteria</taxon>
        <taxon>Burkholderiales</taxon>
        <taxon>Burkholderiaceae</taxon>
        <taxon>Cupriavidus</taxon>
    </lineage>
</organism>
<gene>
    <name evidence="11" type="primary">uvrD</name>
</gene>
<evidence type="ECO:0000256" key="8">
    <source>
        <dbReference type="ARBA" id="ARBA00048988"/>
    </source>
</evidence>
<comment type="catalytic activity">
    <reaction evidence="6">
        <text>Couples ATP hydrolysis with the unwinding of duplex DNA by translocating in the 3'-5' direction.</text>
        <dbReference type="EC" id="5.6.2.4"/>
    </reaction>
</comment>
<dbReference type="GO" id="GO:0031297">
    <property type="term" value="P:replication fork processing"/>
    <property type="evidence" value="ECO:0007669"/>
    <property type="project" value="TreeGrafter"/>
</dbReference>
<dbReference type="PANTHER" id="PTHR11070:SF30">
    <property type="entry name" value="F-BOX DNA HELICASE 1"/>
    <property type="match status" value="1"/>
</dbReference>
<keyword evidence="4" id="KW-0067">ATP-binding</keyword>
<accession>A0AAI8UZA1</accession>
<proteinExistence type="predicted"/>
<evidence type="ECO:0000256" key="1">
    <source>
        <dbReference type="ARBA" id="ARBA00022741"/>
    </source>
</evidence>
<dbReference type="GO" id="GO:0003677">
    <property type="term" value="F:DNA binding"/>
    <property type="evidence" value="ECO:0007669"/>
    <property type="project" value="InterPro"/>
</dbReference>
<comment type="catalytic activity">
    <reaction evidence="8">
        <text>ATP + H2O = ADP + phosphate + H(+)</text>
        <dbReference type="Rhea" id="RHEA:13065"/>
        <dbReference type="ChEBI" id="CHEBI:15377"/>
        <dbReference type="ChEBI" id="CHEBI:15378"/>
        <dbReference type="ChEBI" id="CHEBI:30616"/>
        <dbReference type="ChEBI" id="CHEBI:43474"/>
        <dbReference type="ChEBI" id="CHEBI:456216"/>
        <dbReference type="EC" id="5.6.2.4"/>
    </reaction>
</comment>
<dbReference type="GO" id="GO:0005524">
    <property type="term" value="F:ATP binding"/>
    <property type="evidence" value="ECO:0007669"/>
    <property type="project" value="UniProtKB-KW"/>
</dbReference>
<dbReference type="Pfam" id="PF13361">
    <property type="entry name" value="UvrD_C"/>
    <property type="match status" value="1"/>
</dbReference>